<dbReference type="Pfam" id="PF09462">
    <property type="entry name" value="Mus7"/>
    <property type="match status" value="1"/>
</dbReference>
<feature type="region of interest" description="Disordered" evidence="1">
    <location>
        <begin position="122"/>
        <end position="151"/>
    </location>
</feature>
<feature type="compositionally biased region" description="Basic residues" evidence="1">
    <location>
        <begin position="298"/>
        <end position="307"/>
    </location>
</feature>
<feature type="compositionally biased region" description="Acidic residues" evidence="1">
    <location>
        <begin position="12"/>
        <end position="21"/>
    </location>
</feature>
<feature type="region of interest" description="Disordered" evidence="1">
    <location>
        <begin position="479"/>
        <end position="498"/>
    </location>
</feature>
<evidence type="ECO:0000313" key="2">
    <source>
        <dbReference type="EMBL" id="KAK5087411.1"/>
    </source>
</evidence>
<feature type="compositionally biased region" description="Acidic residues" evidence="1">
    <location>
        <begin position="401"/>
        <end position="410"/>
    </location>
</feature>
<name>A0ABR0K524_9EURO</name>
<reference evidence="2 3" key="1">
    <citation type="submission" date="2023-08" db="EMBL/GenBank/DDBJ databases">
        <title>Black Yeasts Isolated from many extreme environments.</title>
        <authorList>
            <person name="Coleine C."/>
            <person name="Stajich J.E."/>
            <person name="Selbmann L."/>
        </authorList>
    </citation>
    <scope>NUCLEOTIDE SEQUENCE [LARGE SCALE GENOMIC DNA]</scope>
    <source>
        <strain evidence="2 3">CCFEE 5885</strain>
    </source>
</reference>
<feature type="compositionally biased region" description="Basic and acidic residues" evidence="1">
    <location>
        <begin position="33"/>
        <end position="53"/>
    </location>
</feature>
<protein>
    <submittedName>
        <fullName evidence="2">Uncharacterized protein</fullName>
    </submittedName>
</protein>
<evidence type="ECO:0000256" key="1">
    <source>
        <dbReference type="SAM" id="MobiDB-lite"/>
    </source>
</evidence>
<feature type="compositionally biased region" description="Polar residues" evidence="1">
    <location>
        <begin position="69"/>
        <end position="82"/>
    </location>
</feature>
<feature type="region of interest" description="Disordered" evidence="1">
    <location>
        <begin position="801"/>
        <end position="831"/>
    </location>
</feature>
<proteinExistence type="predicted"/>
<feature type="compositionally biased region" description="Polar residues" evidence="1">
    <location>
        <begin position="361"/>
        <end position="379"/>
    </location>
</feature>
<evidence type="ECO:0000313" key="3">
    <source>
        <dbReference type="Proteomes" id="UP001345013"/>
    </source>
</evidence>
<feature type="region of interest" description="Disordered" evidence="1">
    <location>
        <begin position="580"/>
        <end position="617"/>
    </location>
</feature>
<feature type="region of interest" description="Disordered" evidence="1">
    <location>
        <begin position="216"/>
        <end position="256"/>
    </location>
</feature>
<dbReference type="PANTHER" id="PTHR28122">
    <property type="entry name" value="E3 UBIQUITIN-PROTEIN LIGASE SUBSTRATE RECEPTOR MMS22"/>
    <property type="match status" value="1"/>
</dbReference>
<gene>
    <name evidence="2" type="ORF">LTR24_006762</name>
</gene>
<keyword evidence="3" id="KW-1185">Reference proteome</keyword>
<dbReference type="InterPro" id="IPR019021">
    <property type="entry name" value="Mms22"/>
</dbReference>
<organism evidence="2 3">
    <name type="scientific">Lithohypha guttulata</name>
    <dbReference type="NCBI Taxonomy" id="1690604"/>
    <lineage>
        <taxon>Eukaryota</taxon>
        <taxon>Fungi</taxon>
        <taxon>Dikarya</taxon>
        <taxon>Ascomycota</taxon>
        <taxon>Pezizomycotina</taxon>
        <taxon>Eurotiomycetes</taxon>
        <taxon>Chaetothyriomycetidae</taxon>
        <taxon>Chaetothyriales</taxon>
        <taxon>Trichomeriaceae</taxon>
        <taxon>Lithohypha</taxon>
    </lineage>
</organism>
<dbReference type="Proteomes" id="UP001345013">
    <property type="component" value="Unassembled WGS sequence"/>
</dbReference>
<dbReference type="EMBL" id="JAVRRG010000091">
    <property type="protein sequence ID" value="KAK5087411.1"/>
    <property type="molecule type" value="Genomic_DNA"/>
</dbReference>
<feature type="region of interest" description="Disordered" evidence="1">
    <location>
        <begin position="293"/>
        <end position="432"/>
    </location>
</feature>
<accession>A0ABR0K524</accession>
<feature type="region of interest" description="Disordered" evidence="1">
    <location>
        <begin position="1"/>
        <end position="95"/>
    </location>
</feature>
<feature type="compositionally biased region" description="Polar residues" evidence="1">
    <location>
        <begin position="483"/>
        <end position="498"/>
    </location>
</feature>
<dbReference type="PANTHER" id="PTHR28122:SF1">
    <property type="entry name" value="E3 UBIQUITIN-PROTEIN LIGASE SUBSTRATE RECEPTOR MMS22"/>
    <property type="match status" value="1"/>
</dbReference>
<sequence length="1602" mass="178715">MASWKTKGYVSDSEEDDEDIEAIIRRPASTDEATDKSPTDSISRHAERAEHQPVARNSTVESPLEASPQGLSKTGTLSQHGNPISELPKATALPTTSAITTTAKLEDSISRGLSLVREVLSRSASPQAPVVNVDDSPLSTPPDSPTLSPQPFELVTEPALSHTRPTSEPTGSLGQQAIETIAPRRTFRQRNAIQQHPYSLEWAVYAQHCAERGIRPVHMPRAPSPTRATKAVETQDTQFEDDSQNQESLEHESMELDDLDRINVHGLYMSSSQSEANAGTDVAEDLPDLQDLLSKRPGQSRRRKRQHASTSAPMRPVLAEEQRIYEMASDGEPETPLVLKASRISAKQQQESFPSPPRSVSVDSATLQSSLGQKSSNPSPAALPTPIVSSGVRPRKRPVIEDDTQSGQEDEPVHIASSLSESEGSDSEPDSPVNVQLMQKKVKGVLPASWWTVDRAQQVFDAKKKNGARSPNKPLHEVGVAQRKTTSTAGYGRPTPSNSMWYDDLISDDETADAVSNVSASTPLHADIEGLAPRESTTAIDSEAIEIVDDNGIDSMLPTQSRTRKWGRAKQTNLRGYVQEPRSPRAQTSVARRVHQKIAEQRQSRKRPKQKASPDAVHVLDAPGLQVLEPQKRPRFLQVAARQARAQRNTHGISASRKFFQLENEEDTMDMLGELRTWKANKAAKNHMSVATQARGTSHQSTFQTTGAAAPGRAQSHIEQDHGQIVQCGLSETDQNELRLTRLRSLLPITNRSGHGQFAFRSAEPRNAQLEVVRHNCVGLRRRMPDMRTASSRPNIVLHESSAHVQSRDLNTEDLSTDKAVPPRKSFRRTRKQRPVYRPRLEQTRLVPPSPKPSLLEDLVGQTGPQVRFLLEQEFAEHQTAWFQGSKSGITVSNQKTQQNFQTFLDVLKSYLPVALQDAEDSREARELRSFLHRLIPNRGQIGAQGQIGDKVSAVLEYDILVAHNVFDLHTCLMNLAPGCAPRPRVLEMKVNFSDAHHAICSIALGAWETIYNCHHTDASIVAGLAAWIFSILSQLLMRWKAAETEARAEAGQAMRRIDERLIRKVIEHNRQQACELLVRTLAALQGALKNATGLTEANALLDHIRYQEFLSTASQVPEMDDVVIEKALSLPIVYLEQQWHLQHLAAIARLLINIRQAMTNITSTRVLCSSDLRYTMIKVYFTLARAAVTQGQRSWDEFFDPRSSHSLDMFIAESYLPSMKTFFYHCLLSQEASHYELELRVAVLSHWLSVLLQARSDPMACCLLTASLFRHEQDSLAMTSLAELFRPPKSATDNFSLQDRLPEVRHAVVMHVIQYLHGQEDNAEADWLVGGIDETDAIRVLRTIFTTMKETWMSLSEQPEEQDMYTVLVHSALNQYDLYPRTDFTIDPWFFNSATFPQRQKHTLTKLFTAQFETNKEFIKEVKQQLSHEITHATKYGRLMNLGDKLKKVLLPTETDMVAGTIEQAGVLLRHAEFVDEVIPEILGTDGSHQADIKTMLLKVLVYLLENLECRIDALATSTIRPLIKAMLHVTSVVARIQAIAASEYEQLTFTFTRLTYCWTVTTLSDPPESFMSDVEAICDAAARAGGEEASMLLDAVMRGV</sequence>
<comment type="caution">
    <text evidence="2">The sequence shown here is derived from an EMBL/GenBank/DDBJ whole genome shotgun (WGS) entry which is preliminary data.</text>
</comment>